<sequence length="115" mass="13472">MPKEATDLFEYFERTYIGAYNRVGNGQSDTSIKFRKTTPNFPPSVWNVRDATLNHGDRTNNVCEGWNNRFSNLMNHKHPTIWRLIIKMRHENAADETKVAQRQLGTIRRPPKSNR</sequence>
<reference evidence="2" key="1">
    <citation type="submission" date="2018-04" db="EMBL/GenBank/DDBJ databases">
        <title>Transcriptome assembly of Sipha flava.</title>
        <authorList>
            <person name="Scully E.D."/>
            <person name="Geib S.M."/>
            <person name="Palmer N.A."/>
            <person name="Koch K."/>
            <person name="Bradshaw J."/>
            <person name="Heng-Moss T."/>
            <person name="Sarath G."/>
        </authorList>
    </citation>
    <scope>NUCLEOTIDE SEQUENCE</scope>
</reference>
<gene>
    <name evidence="2" type="ORF">g.147284</name>
</gene>
<name>A0A2S2R1P8_9HEMI</name>
<protein>
    <recommendedName>
        <fullName evidence="3">MULE transposase domain-containing protein</fullName>
    </recommendedName>
</protein>
<evidence type="ECO:0008006" key="3">
    <source>
        <dbReference type="Google" id="ProtNLM"/>
    </source>
</evidence>
<dbReference type="AlphaFoldDB" id="A0A2S2R1P8"/>
<dbReference type="EMBL" id="GGMS01014651">
    <property type="protein sequence ID" value="MBY83854.1"/>
    <property type="molecule type" value="Transcribed_RNA"/>
</dbReference>
<accession>A0A2S2R1P8</accession>
<proteinExistence type="predicted"/>
<organism evidence="2">
    <name type="scientific">Sipha flava</name>
    <name type="common">yellow sugarcane aphid</name>
    <dbReference type="NCBI Taxonomy" id="143950"/>
    <lineage>
        <taxon>Eukaryota</taxon>
        <taxon>Metazoa</taxon>
        <taxon>Ecdysozoa</taxon>
        <taxon>Arthropoda</taxon>
        <taxon>Hexapoda</taxon>
        <taxon>Insecta</taxon>
        <taxon>Pterygota</taxon>
        <taxon>Neoptera</taxon>
        <taxon>Paraneoptera</taxon>
        <taxon>Hemiptera</taxon>
        <taxon>Sternorrhyncha</taxon>
        <taxon>Aphidomorpha</taxon>
        <taxon>Aphidoidea</taxon>
        <taxon>Aphididae</taxon>
        <taxon>Sipha</taxon>
    </lineage>
</organism>
<evidence type="ECO:0000256" key="1">
    <source>
        <dbReference type="SAM" id="MobiDB-lite"/>
    </source>
</evidence>
<feature type="region of interest" description="Disordered" evidence="1">
    <location>
        <begin position="96"/>
        <end position="115"/>
    </location>
</feature>
<evidence type="ECO:0000313" key="2">
    <source>
        <dbReference type="EMBL" id="MBY83854.1"/>
    </source>
</evidence>